<dbReference type="Proteomes" id="UP000187059">
    <property type="component" value="Plasmid pPABY6"/>
</dbReference>
<keyword evidence="2" id="KW-1185">Reference proteome</keyword>
<proteinExistence type="predicted"/>
<dbReference type="KEGG" id="paby:Ga0080574_TMP4928"/>
<dbReference type="AlphaFoldDB" id="A0A1P8V0N3"/>
<sequence>MSKSVSRDGRRQRAGNPRIGNMCWIMVWVRSSSRCRRRFA</sequence>
<protein>
    <submittedName>
        <fullName evidence="1">Uncharacterized protein</fullName>
    </submittedName>
</protein>
<geneLocation type="plasmid" evidence="2">
    <name>ppaby6</name>
</geneLocation>
<evidence type="ECO:0000313" key="1">
    <source>
        <dbReference type="EMBL" id="APZ55210.1"/>
    </source>
</evidence>
<keyword evidence="1" id="KW-0614">Plasmid</keyword>
<reference evidence="1 2" key="1">
    <citation type="submission" date="2016-04" db="EMBL/GenBank/DDBJ databases">
        <title>Deep-sea bacteria in the southern Pacific.</title>
        <authorList>
            <person name="Tang K."/>
        </authorList>
    </citation>
    <scope>NUCLEOTIDE SEQUENCE [LARGE SCALE GENOMIC DNA]</scope>
    <source>
        <strain evidence="1 2">JLT2014</strain>
        <plasmid evidence="2">ppaby6</plasmid>
    </source>
</reference>
<evidence type="ECO:0000313" key="2">
    <source>
        <dbReference type="Proteomes" id="UP000187059"/>
    </source>
</evidence>
<accession>A0A1P8V0N3</accession>
<dbReference type="EMBL" id="CP015094">
    <property type="protein sequence ID" value="APZ55210.1"/>
    <property type="molecule type" value="Genomic_DNA"/>
</dbReference>
<name>A0A1P8V0N3_9RHOB</name>
<organism evidence="1 2">
    <name type="scientific">Salipiger abyssi</name>
    <dbReference type="NCBI Taxonomy" id="1250539"/>
    <lineage>
        <taxon>Bacteria</taxon>
        <taxon>Pseudomonadati</taxon>
        <taxon>Pseudomonadota</taxon>
        <taxon>Alphaproteobacteria</taxon>
        <taxon>Rhodobacterales</taxon>
        <taxon>Roseobacteraceae</taxon>
        <taxon>Salipiger</taxon>
    </lineage>
</organism>
<gene>
    <name evidence="1" type="ORF">Ga0080574_TMP4928</name>
</gene>